<reference evidence="2 3" key="1">
    <citation type="submission" date="2020-07" db="EMBL/GenBank/DDBJ databases">
        <title>Bacterium isolated from marine sediment.</title>
        <authorList>
            <person name="Shang D."/>
        </authorList>
    </citation>
    <scope>NUCLEOTIDE SEQUENCE [LARGE SCALE GENOMIC DNA]</scope>
    <source>
        <strain evidence="2 3">F6074</strain>
    </source>
</reference>
<dbReference type="AlphaFoldDB" id="A0A7W2R4S7"/>
<keyword evidence="3" id="KW-1185">Reference proteome</keyword>
<protein>
    <submittedName>
        <fullName evidence="2">Uncharacterized protein</fullName>
    </submittedName>
</protein>
<name>A0A7W2R4S7_9FLAO</name>
<keyword evidence="1" id="KW-0175">Coiled coil</keyword>
<organism evidence="2 3">
    <name type="scientific">Gelidibacter maritimus</name>
    <dbReference type="NCBI Taxonomy" id="2761487"/>
    <lineage>
        <taxon>Bacteria</taxon>
        <taxon>Pseudomonadati</taxon>
        <taxon>Bacteroidota</taxon>
        <taxon>Flavobacteriia</taxon>
        <taxon>Flavobacteriales</taxon>
        <taxon>Flavobacteriaceae</taxon>
        <taxon>Gelidibacter</taxon>
    </lineage>
</organism>
<evidence type="ECO:0000313" key="2">
    <source>
        <dbReference type="EMBL" id="MBA6154211.1"/>
    </source>
</evidence>
<dbReference type="RefSeq" id="WP_182206486.1">
    <property type="nucleotide sequence ID" value="NZ_JACGLT010000015.1"/>
</dbReference>
<dbReference type="Proteomes" id="UP000541857">
    <property type="component" value="Unassembled WGS sequence"/>
</dbReference>
<evidence type="ECO:0000256" key="1">
    <source>
        <dbReference type="SAM" id="Coils"/>
    </source>
</evidence>
<gene>
    <name evidence="2" type="ORF">H3Z82_15905</name>
</gene>
<accession>A0A7W2R4S7</accession>
<comment type="caution">
    <text evidence="2">The sequence shown here is derived from an EMBL/GenBank/DDBJ whole genome shotgun (WGS) entry which is preliminary data.</text>
</comment>
<evidence type="ECO:0000313" key="3">
    <source>
        <dbReference type="Proteomes" id="UP000541857"/>
    </source>
</evidence>
<proteinExistence type="predicted"/>
<feature type="coiled-coil region" evidence="1">
    <location>
        <begin position="21"/>
        <end position="69"/>
    </location>
</feature>
<sequence>MALNFNQIENLLVKYKSDSSLAELIIKYSALKQELEDTENHSWYFKQGIESKMQEIDSLNNHFEKMRALFNESKIDFFINKINVNNEYLSGLEGKGTSFIQRISYSWKVGENELFNELIRLKSKTELLMGIDYYLENPDEFLIFID</sequence>
<dbReference type="EMBL" id="JACGLT010000015">
    <property type="protein sequence ID" value="MBA6154211.1"/>
    <property type="molecule type" value="Genomic_DNA"/>
</dbReference>